<feature type="domain" description="Tim44-like" evidence="7">
    <location>
        <begin position="88"/>
        <end position="234"/>
    </location>
</feature>
<comment type="similarity">
    <text evidence="2">Belongs to the Tim44 family.</text>
</comment>
<keyword evidence="6" id="KW-1133">Transmembrane helix</keyword>
<dbReference type="SUPFAM" id="SSF54427">
    <property type="entry name" value="NTF2-like"/>
    <property type="match status" value="1"/>
</dbReference>
<protein>
    <submittedName>
        <fullName evidence="8">Tim44/TimA family putative adaptor protein</fullName>
    </submittedName>
</protein>
<organism evidence="8 9">
    <name type="scientific">Alterisphingorhabdus coralli</name>
    <dbReference type="NCBI Taxonomy" id="3071408"/>
    <lineage>
        <taxon>Bacteria</taxon>
        <taxon>Pseudomonadati</taxon>
        <taxon>Pseudomonadota</taxon>
        <taxon>Alphaproteobacteria</taxon>
        <taxon>Sphingomonadales</taxon>
        <taxon>Sphingomonadaceae</taxon>
        <taxon>Alterisphingorhabdus (ex Yan et al. 2024)</taxon>
    </lineage>
</organism>
<dbReference type="InterPro" id="IPR007379">
    <property type="entry name" value="Tim44-like_dom"/>
</dbReference>
<dbReference type="PANTHER" id="PTHR10721:SF1">
    <property type="entry name" value="MITOCHONDRIAL IMPORT INNER MEMBRANE TRANSLOCASE SUBUNIT TIM44"/>
    <property type="match status" value="1"/>
</dbReference>
<dbReference type="EMBL" id="CP136594">
    <property type="protein sequence ID" value="WOE75047.1"/>
    <property type="molecule type" value="Genomic_DNA"/>
</dbReference>
<evidence type="ECO:0000313" key="9">
    <source>
        <dbReference type="Proteomes" id="UP001302429"/>
    </source>
</evidence>
<proteinExistence type="inferred from homology"/>
<dbReference type="InterPro" id="IPR016985">
    <property type="entry name" value="UCP031890_Tim44-rel"/>
</dbReference>
<keyword evidence="4 6" id="KW-0472">Membrane</keyword>
<evidence type="ECO:0000256" key="6">
    <source>
        <dbReference type="SAM" id="Phobius"/>
    </source>
</evidence>
<feature type="transmembrane region" description="Helical" evidence="6">
    <location>
        <begin position="6"/>
        <end position="27"/>
    </location>
</feature>
<dbReference type="Proteomes" id="UP001302429">
    <property type="component" value="Chromosome"/>
</dbReference>
<keyword evidence="3" id="KW-0809">Transit peptide</keyword>
<evidence type="ECO:0000259" key="7">
    <source>
        <dbReference type="SMART" id="SM00978"/>
    </source>
</evidence>
<dbReference type="InterPro" id="IPR032710">
    <property type="entry name" value="NTF2-like_dom_sf"/>
</dbReference>
<evidence type="ECO:0000256" key="1">
    <source>
        <dbReference type="ARBA" id="ARBA00004370"/>
    </source>
</evidence>
<gene>
    <name evidence="8" type="ORF">RB602_14635</name>
</gene>
<reference evidence="8 9" key="1">
    <citation type="submission" date="2023-10" db="EMBL/GenBank/DDBJ databases">
        <title>Complete genome sequence of a Sphingomonadaceae bacterium.</title>
        <authorList>
            <person name="Yan C."/>
        </authorList>
    </citation>
    <scope>NUCLEOTIDE SEQUENCE [LARGE SCALE GENOMIC DNA]</scope>
    <source>
        <strain evidence="8 9">SCSIO 66989</strain>
    </source>
</reference>
<evidence type="ECO:0000313" key="8">
    <source>
        <dbReference type="EMBL" id="WOE75047.1"/>
    </source>
</evidence>
<comment type="subcellular location">
    <subcellularLocation>
        <location evidence="1">Membrane</location>
    </subcellularLocation>
</comment>
<dbReference type="Pfam" id="PF04280">
    <property type="entry name" value="Tim44"/>
    <property type="match status" value="1"/>
</dbReference>
<evidence type="ECO:0000256" key="3">
    <source>
        <dbReference type="ARBA" id="ARBA00022946"/>
    </source>
</evidence>
<accession>A0AA97I0K1</accession>
<sequence>MEIIERAIIIVSPEIIILAMVAAFLGLRLYSVLGKRTGHEQEPMRRPLDRSMPERTVPESPANEREPQPMGQDSQTVTEFNPAVETAAEDGLRRIANADRQFNPVRFLAGAKTAYDMILEAFWTGNKDDLKTLTDEDVYASFAEVIDAREERGETLENRLVRIEKAVIADAELDGKIARVTVRIDADIASVVRDRDGEMIAGSLTDAVETHDIWTFARDVRSDAPDWVLVETDEA</sequence>
<dbReference type="NCBIfam" id="NF033779">
    <property type="entry name" value="Tim44_TimA_adap"/>
    <property type="match status" value="1"/>
</dbReference>
<dbReference type="AlphaFoldDB" id="A0AA97I0K1"/>
<dbReference type="SMART" id="SM00978">
    <property type="entry name" value="Tim44"/>
    <property type="match status" value="1"/>
</dbReference>
<dbReference type="GO" id="GO:0051087">
    <property type="term" value="F:protein-folding chaperone binding"/>
    <property type="evidence" value="ECO:0007669"/>
    <property type="project" value="TreeGrafter"/>
</dbReference>
<evidence type="ECO:0000256" key="2">
    <source>
        <dbReference type="ARBA" id="ARBA00009597"/>
    </source>
</evidence>
<dbReference type="InterPro" id="IPR039544">
    <property type="entry name" value="Tim44-like"/>
</dbReference>
<dbReference type="PANTHER" id="PTHR10721">
    <property type="entry name" value="MITOCHONDRIAL IMPORT INNER MEMBRANE TRANSLOCASE SUBUNIT TIM44"/>
    <property type="match status" value="1"/>
</dbReference>
<evidence type="ECO:0000256" key="4">
    <source>
        <dbReference type="ARBA" id="ARBA00023136"/>
    </source>
</evidence>
<dbReference type="PIRSF" id="PIRSF031890">
    <property type="entry name" value="UCP031890_transporter_Tim44"/>
    <property type="match status" value="1"/>
</dbReference>
<name>A0AA97I0K1_9SPHN</name>
<feature type="compositionally biased region" description="Basic and acidic residues" evidence="5">
    <location>
        <begin position="37"/>
        <end position="67"/>
    </location>
</feature>
<dbReference type="KEGG" id="acoa:RB602_14635"/>
<dbReference type="RefSeq" id="WP_317081607.1">
    <property type="nucleotide sequence ID" value="NZ_CP136594.1"/>
</dbReference>
<feature type="region of interest" description="Disordered" evidence="5">
    <location>
        <begin position="36"/>
        <end position="77"/>
    </location>
</feature>
<dbReference type="Gene3D" id="3.10.450.240">
    <property type="match status" value="1"/>
</dbReference>
<dbReference type="GO" id="GO:0030150">
    <property type="term" value="P:protein import into mitochondrial matrix"/>
    <property type="evidence" value="ECO:0007669"/>
    <property type="project" value="TreeGrafter"/>
</dbReference>
<keyword evidence="9" id="KW-1185">Reference proteome</keyword>
<evidence type="ECO:0000256" key="5">
    <source>
        <dbReference type="SAM" id="MobiDB-lite"/>
    </source>
</evidence>
<dbReference type="GO" id="GO:0016020">
    <property type="term" value="C:membrane"/>
    <property type="evidence" value="ECO:0007669"/>
    <property type="project" value="UniProtKB-SubCell"/>
</dbReference>
<keyword evidence="6" id="KW-0812">Transmembrane</keyword>